<dbReference type="InterPro" id="IPR027417">
    <property type="entry name" value="P-loop_NTPase"/>
</dbReference>
<gene>
    <name evidence="1" type="ORF">GYA55_04395</name>
</gene>
<organism evidence="1 2">
    <name type="scientific">SAR324 cluster bacterium</name>
    <dbReference type="NCBI Taxonomy" id="2024889"/>
    <lineage>
        <taxon>Bacteria</taxon>
        <taxon>Deltaproteobacteria</taxon>
        <taxon>SAR324 cluster</taxon>
    </lineage>
</organism>
<protein>
    <recommendedName>
        <fullName evidence="3">Deoxynucleotide monophosphate kinase</fullName>
    </recommendedName>
</protein>
<sequence>MKQTIIALSGRKCAGKNEVGKYIIGYFERMGVSVYQCSFADTLKDFCIETLGLTYEQCYGTDEQKNSSTKYLWENVGDLFLRWRFAGCKWTHGFNTPQT</sequence>
<reference evidence="1 2" key="1">
    <citation type="journal article" date="2020" name="Biotechnol. Biofuels">
        <title>New insights from the biogas microbiome by comprehensive genome-resolved metagenomics of nearly 1600 species originating from multiple anaerobic digesters.</title>
        <authorList>
            <person name="Campanaro S."/>
            <person name="Treu L."/>
            <person name="Rodriguez-R L.M."/>
            <person name="Kovalovszki A."/>
            <person name="Ziels R.M."/>
            <person name="Maus I."/>
            <person name="Zhu X."/>
            <person name="Kougias P.G."/>
            <person name="Basile A."/>
            <person name="Luo G."/>
            <person name="Schluter A."/>
            <person name="Konstantinidis K.T."/>
            <person name="Angelidaki I."/>
        </authorList>
    </citation>
    <scope>NUCLEOTIDE SEQUENCE [LARGE SCALE GENOMIC DNA]</scope>
    <source>
        <strain evidence="1">AS27yjCOA_65</strain>
    </source>
</reference>
<accession>A0A7X9FQE3</accession>
<feature type="non-terminal residue" evidence="1">
    <location>
        <position position="99"/>
    </location>
</feature>
<dbReference type="Gene3D" id="3.40.50.300">
    <property type="entry name" value="P-loop containing nucleotide triphosphate hydrolases"/>
    <property type="match status" value="1"/>
</dbReference>
<name>A0A7X9FQE3_9DELT</name>
<comment type="caution">
    <text evidence="1">The sequence shown here is derived from an EMBL/GenBank/DDBJ whole genome shotgun (WGS) entry which is preliminary data.</text>
</comment>
<dbReference type="AlphaFoldDB" id="A0A7X9FQE3"/>
<dbReference type="Proteomes" id="UP000524246">
    <property type="component" value="Unassembled WGS sequence"/>
</dbReference>
<evidence type="ECO:0000313" key="2">
    <source>
        <dbReference type="Proteomes" id="UP000524246"/>
    </source>
</evidence>
<evidence type="ECO:0000313" key="1">
    <source>
        <dbReference type="EMBL" id="NMC62387.1"/>
    </source>
</evidence>
<dbReference type="EMBL" id="JAAZON010000183">
    <property type="protein sequence ID" value="NMC62387.1"/>
    <property type="molecule type" value="Genomic_DNA"/>
</dbReference>
<evidence type="ECO:0008006" key="3">
    <source>
        <dbReference type="Google" id="ProtNLM"/>
    </source>
</evidence>
<proteinExistence type="predicted"/>